<evidence type="ECO:0000313" key="2">
    <source>
        <dbReference type="EMBL" id="CAI5778394.1"/>
    </source>
</evidence>
<organism evidence="2 3">
    <name type="scientific">Podarcis lilfordi</name>
    <name type="common">Lilford's wall lizard</name>
    <dbReference type="NCBI Taxonomy" id="74358"/>
    <lineage>
        <taxon>Eukaryota</taxon>
        <taxon>Metazoa</taxon>
        <taxon>Chordata</taxon>
        <taxon>Craniata</taxon>
        <taxon>Vertebrata</taxon>
        <taxon>Euteleostomi</taxon>
        <taxon>Lepidosauria</taxon>
        <taxon>Squamata</taxon>
        <taxon>Bifurcata</taxon>
        <taxon>Unidentata</taxon>
        <taxon>Episquamata</taxon>
        <taxon>Laterata</taxon>
        <taxon>Lacertibaenia</taxon>
        <taxon>Lacertidae</taxon>
        <taxon>Podarcis</taxon>
    </lineage>
</organism>
<name>A0AA35KJE4_9SAUR</name>
<keyword evidence="3" id="KW-1185">Reference proteome</keyword>
<evidence type="ECO:0000313" key="3">
    <source>
        <dbReference type="Proteomes" id="UP001178461"/>
    </source>
</evidence>
<dbReference type="Proteomes" id="UP001178461">
    <property type="component" value="Chromosome 6"/>
</dbReference>
<dbReference type="EMBL" id="OX395131">
    <property type="protein sequence ID" value="CAI5778394.1"/>
    <property type="molecule type" value="Genomic_DNA"/>
</dbReference>
<reference evidence="2" key="1">
    <citation type="submission" date="2022-12" db="EMBL/GenBank/DDBJ databases">
        <authorList>
            <person name="Alioto T."/>
            <person name="Alioto T."/>
            <person name="Gomez Garrido J."/>
        </authorList>
    </citation>
    <scope>NUCLEOTIDE SEQUENCE</scope>
</reference>
<feature type="compositionally biased region" description="Acidic residues" evidence="1">
    <location>
        <begin position="86"/>
        <end position="96"/>
    </location>
</feature>
<dbReference type="AlphaFoldDB" id="A0AA35KJE4"/>
<feature type="compositionally biased region" description="Basic and acidic residues" evidence="1">
    <location>
        <begin position="108"/>
        <end position="121"/>
    </location>
</feature>
<accession>A0AA35KJE4</accession>
<proteinExistence type="predicted"/>
<evidence type="ECO:0000256" key="1">
    <source>
        <dbReference type="SAM" id="MobiDB-lite"/>
    </source>
</evidence>
<protein>
    <submittedName>
        <fullName evidence="2">Uncharacterized protein</fullName>
    </submittedName>
</protein>
<gene>
    <name evidence="2" type="ORF">PODLI_1B016398</name>
</gene>
<feature type="region of interest" description="Disordered" evidence="1">
    <location>
        <begin position="51"/>
        <end position="127"/>
    </location>
</feature>
<sequence>MLRRLPPPPRKRCIMPISFVGESLHPLDPFDGLLWTFPGYASQAPHPTPCKDPPCNTLGMRNAPCLASPSRVEGGVEGEGDREGEGGENDDDDEEKEGPTSALVSTGSREEASERARRERPVPGTHSLSKRLKFNLTDYLDGFYFSYKSYLSPRATCIRGK</sequence>